<proteinExistence type="predicted"/>
<evidence type="ECO:0000313" key="2">
    <source>
        <dbReference type="Proteomes" id="UP000198284"/>
    </source>
</evidence>
<protein>
    <submittedName>
        <fullName evidence="1">Uncharacterized conserved protein, contains NRDE domain</fullName>
    </submittedName>
</protein>
<dbReference type="Proteomes" id="UP000198284">
    <property type="component" value="Unassembled WGS sequence"/>
</dbReference>
<dbReference type="PANTHER" id="PTHR17985">
    <property type="entry name" value="SER/THR-RICH PROTEIN T10 IN DGCR REGION"/>
    <property type="match status" value="1"/>
</dbReference>
<accession>A0A239HAI6</accession>
<evidence type="ECO:0000313" key="1">
    <source>
        <dbReference type="EMBL" id="SNS78419.1"/>
    </source>
</evidence>
<dbReference type="InterPro" id="IPR008551">
    <property type="entry name" value="TANGO2"/>
</dbReference>
<gene>
    <name evidence="1" type="ORF">SAMN06265795_106166</name>
</gene>
<sequence length="241" mass="26175">MCLIVFAWQVVPGTPLVAAANRDEFYDRPAAAAHWWEDSPQVYAGRDLEAGGTWMGITRDGRFAAITNIRAPSERRGDAPSRGRLVSDFLSGEVEPRDYVESLRSQAGAYNGFNLVVGNGKELIWLTNGRSDDPRNGQPLTPGVYGLSNAALDTAWPKVMKSRAQFSSLICQGAPEEAYFEMLADTSLAPDDDLPHTGVGLERERMLSAVCIESPAYGTRVSTLVCLHGDGSGMLVEKPVR</sequence>
<dbReference type="OrthoDB" id="4380123at2"/>
<reference evidence="1 2" key="1">
    <citation type="submission" date="2017-06" db="EMBL/GenBank/DDBJ databases">
        <authorList>
            <person name="Kim H.J."/>
            <person name="Triplett B.A."/>
        </authorList>
    </citation>
    <scope>NUCLEOTIDE SEQUENCE [LARGE SCALE GENOMIC DNA]</scope>
    <source>
        <strain evidence="1 2">U15</strain>
    </source>
</reference>
<dbReference type="EMBL" id="FZOT01000006">
    <property type="protein sequence ID" value="SNS78419.1"/>
    <property type="molecule type" value="Genomic_DNA"/>
</dbReference>
<dbReference type="Pfam" id="PF05742">
    <property type="entry name" value="TANGO2"/>
    <property type="match status" value="1"/>
</dbReference>
<dbReference type="AlphaFoldDB" id="A0A239HAI6"/>
<name>A0A239HAI6_9BURK</name>
<keyword evidence="2" id="KW-1185">Reference proteome</keyword>
<dbReference type="PANTHER" id="PTHR17985:SF8">
    <property type="entry name" value="TRANSPORT AND GOLGI ORGANIZATION PROTEIN 2 HOMOLOG"/>
    <property type="match status" value="1"/>
</dbReference>
<organism evidence="1 2">
    <name type="scientific">Noviherbaspirillum humi</name>
    <dbReference type="NCBI Taxonomy" id="1688639"/>
    <lineage>
        <taxon>Bacteria</taxon>
        <taxon>Pseudomonadati</taxon>
        <taxon>Pseudomonadota</taxon>
        <taxon>Betaproteobacteria</taxon>
        <taxon>Burkholderiales</taxon>
        <taxon>Oxalobacteraceae</taxon>
        <taxon>Noviherbaspirillum</taxon>
    </lineage>
</organism>
<dbReference type="RefSeq" id="WP_089399534.1">
    <property type="nucleotide sequence ID" value="NZ_FZOT01000006.1"/>
</dbReference>